<protein>
    <submittedName>
        <fullName evidence="1">WD40/YVTN/BNR-like repeat-containing protein</fullName>
    </submittedName>
</protein>
<gene>
    <name evidence="1" type="ORF">ACFSPV_04250</name>
</gene>
<name>A0ABW5EJQ8_9BURK</name>
<evidence type="ECO:0000313" key="1">
    <source>
        <dbReference type="EMBL" id="MFD2317902.1"/>
    </source>
</evidence>
<proteinExistence type="predicted"/>
<dbReference type="InterPro" id="IPR015943">
    <property type="entry name" value="WD40/YVTN_repeat-like_dom_sf"/>
</dbReference>
<dbReference type="Gene3D" id="2.130.10.10">
    <property type="entry name" value="YVTN repeat-like/Quinoprotein amine dehydrogenase"/>
    <property type="match status" value="1"/>
</dbReference>
<organism evidence="1 2">
    <name type="scientific">Delftia deserti</name>
    <dbReference type="NCBI Taxonomy" id="1651218"/>
    <lineage>
        <taxon>Bacteria</taxon>
        <taxon>Pseudomonadati</taxon>
        <taxon>Pseudomonadota</taxon>
        <taxon>Betaproteobacteria</taxon>
        <taxon>Burkholderiales</taxon>
        <taxon>Comamonadaceae</taxon>
        <taxon>Delftia</taxon>
    </lineage>
</organism>
<accession>A0ABW5EJQ8</accession>
<sequence length="442" mass="47026">MNQSLSDLMGVNSLPPIGSIHTLPDVSDSYGIQRTQGRTYLRAGTLARSSLFPSVPNHLKPVGNMGIKTGQLLNMPVGDMASDGKNAIVAVAYDSTVYTSLDSGDTWTSRGKLPSSAGYSWSIATDGNGLWLAMARDGTVVRSTDNFSTWVVTLTAAQAALVGAITFACRLDYANGEFWVSRLQLTLSQFNSNNNHCYRLNSAGTVLTPISLPATGADNASYYLCGVFGNGKSLHALFNRIGVNSAVSSGNNWTYVYTYDVGAGAFLAPYVICWSSAMSMAWDESQGLWITYGNHVYSSAFSMDVRIYDIDLKLVASWSPAIGSSGMEGYFPSSPPADVVSWGDWGALLKLNRNFCIDTFGRSGGAAASSTFFVQRPLGGSVAPVAFGISPTLYSGAGVRVNRDLVVIHSNNSREIIKIPSCVGLVAASKPSTDTAVYMRVG</sequence>
<dbReference type="SUPFAM" id="SSF110296">
    <property type="entry name" value="Oligoxyloglucan reducing end-specific cellobiohydrolase"/>
    <property type="match status" value="1"/>
</dbReference>
<keyword evidence="2" id="KW-1185">Reference proteome</keyword>
<evidence type="ECO:0000313" key="2">
    <source>
        <dbReference type="Proteomes" id="UP001597287"/>
    </source>
</evidence>
<dbReference type="Proteomes" id="UP001597287">
    <property type="component" value="Unassembled WGS sequence"/>
</dbReference>
<reference evidence="2" key="1">
    <citation type="journal article" date="2019" name="Int. J. Syst. Evol. Microbiol.">
        <title>The Global Catalogue of Microorganisms (GCM) 10K type strain sequencing project: providing services to taxonomists for standard genome sequencing and annotation.</title>
        <authorList>
            <consortium name="The Broad Institute Genomics Platform"/>
            <consortium name="The Broad Institute Genome Sequencing Center for Infectious Disease"/>
            <person name="Wu L."/>
            <person name="Ma J."/>
        </authorList>
    </citation>
    <scope>NUCLEOTIDE SEQUENCE [LARGE SCALE GENOMIC DNA]</scope>
    <source>
        <strain evidence="2">CCUG 62793</strain>
    </source>
</reference>
<dbReference type="EMBL" id="JBHUIG010000003">
    <property type="protein sequence ID" value="MFD2317902.1"/>
    <property type="molecule type" value="Genomic_DNA"/>
</dbReference>
<comment type="caution">
    <text evidence="1">The sequence shown here is derived from an EMBL/GenBank/DDBJ whole genome shotgun (WGS) entry which is preliminary data.</text>
</comment>